<evidence type="ECO:0000256" key="3">
    <source>
        <dbReference type="ARBA" id="ARBA00006958"/>
    </source>
</evidence>
<evidence type="ECO:0000259" key="9">
    <source>
        <dbReference type="Pfam" id="PF13359"/>
    </source>
</evidence>
<feature type="signal peptide" evidence="8">
    <location>
        <begin position="1"/>
        <end position="22"/>
    </location>
</feature>
<dbReference type="eggNOG" id="KOG4585">
    <property type="taxonomic scope" value="Eukaryota"/>
</dbReference>
<dbReference type="GO" id="GO:0016787">
    <property type="term" value="F:hydrolase activity"/>
    <property type="evidence" value="ECO:0007669"/>
    <property type="project" value="UniProtKB-KW"/>
</dbReference>
<gene>
    <name evidence="10" type="ORF">F443_03766</name>
</gene>
<evidence type="ECO:0000256" key="2">
    <source>
        <dbReference type="ARBA" id="ARBA00004123"/>
    </source>
</evidence>
<evidence type="ECO:0000313" key="10">
    <source>
        <dbReference type="EMBL" id="ETI53258.1"/>
    </source>
</evidence>
<sequence length="426" mass="48298">MEGDVGAILTLLLALLPLVALAAEVRRQCRHRVRLDWKAHGGLLVDEGQFQTCYKMSYESFMALATKLDPYLRVDEKQSRNRTGVEPISPVNKLHMCLRWLGGGSYHDIRVTSGVSVSAFYASIHEVVDAIVDHPDLQLQFPSTIATQRYAAKQFENLSSSRVMKGCVVAIDGWLCPIRVPKKDEVSRVRSFFSGHYRRYGVNVQACCDHLSRFTAVACSSPGGTGDAVAFLKWRLSSVVSKFPAGLYVVADNAYTNTNQLLTPFPRPRISTTFHDSYNFHLSQLRIRIEMVFGLLVSKWRVFNAPMEIAFNRVSCTILAACILHNWCINRRLQEDIFYRVDNDEDLAEALDATVESNDASRDVTVATQDTSRYRQLYDSSDLLVDTDTYNSSEWIRGAVVDLLERDTILRPQLNQARRRRETQEQ</sequence>
<dbReference type="PANTHER" id="PTHR22930">
    <property type="match status" value="1"/>
</dbReference>
<keyword evidence="8" id="KW-0732">Signal</keyword>
<dbReference type="InterPro" id="IPR045249">
    <property type="entry name" value="HARBI1-like"/>
</dbReference>
<dbReference type="AlphaFoldDB" id="V9FR33"/>
<dbReference type="HOGENOM" id="CLU_054310_0_0_1"/>
<dbReference type="EMBL" id="ANIZ01000696">
    <property type="protein sequence ID" value="ETI53258.1"/>
    <property type="molecule type" value="Genomic_DNA"/>
</dbReference>
<reference evidence="10 11" key="1">
    <citation type="submission" date="2013-11" db="EMBL/GenBank/DDBJ databases">
        <title>The Genome Sequence of Phytophthora parasitica P1569.</title>
        <authorList>
            <consortium name="The Broad Institute Genomics Platform"/>
            <person name="Russ C."/>
            <person name="Tyler B."/>
            <person name="Panabieres F."/>
            <person name="Shan W."/>
            <person name="Tripathy S."/>
            <person name="Grunwald N."/>
            <person name="Machado M."/>
            <person name="Johnson C.S."/>
            <person name="Arredondo F."/>
            <person name="Hong C."/>
            <person name="Coffey M."/>
            <person name="Young S.K."/>
            <person name="Zeng Q."/>
            <person name="Gargeya S."/>
            <person name="Fitzgerald M."/>
            <person name="Abouelleil A."/>
            <person name="Alvarado L."/>
            <person name="Chapman S.B."/>
            <person name="Gainer-Dewar J."/>
            <person name="Goldberg J."/>
            <person name="Griggs A."/>
            <person name="Gujja S."/>
            <person name="Hansen M."/>
            <person name="Howarth C."/>
            <person name="Imamovic A."/>
            <person name="Ireland A."/>
            <person name="Larimer J."/>
            <person name="McCowan C."/>
            <person name="Murphy C."/>
            <person name="Pearson M."/>
            <person name="Poon T.W."/>
            <person name="Priest M."/>
            <person name="Roberts A."/>
            <person name="Saif S."/>
            <person name="Shea T."/>
            <person name="Sykes S."/>
            <person name="Wortman J."/>
            <person name="Nusbaum C."/>
            <person name="Birren B."/>
        </authorList>
    </citation>
    <scope>NUCLEOTIDE SEQUENCE [LARGE SCALE GENOMIC DNA]</scope>
    <source>
        <strain evidence="10 11">P1569</strain>
    </source>
</reference>
<comment type="similarity">
    <text evidence="3">Belongs to the HARBI1 family.</text>
</comment>
<dbReference type="PANTHER" id="PTHR22930:SF85">
    <property type="entry name" value="GH03217P-RELATED"/>
    <property type="match status" value="1"/>
</dbReference>
<evidence type="ECO:0000313" key="11">
    <source>
        <dbReference type="Proteomes" id="UP000018721"/>
    </source>
</evidence>
<keyword evidence="6" id="KW-0378">Hydrolase</keyword>
<dbReference type="GO" id="GO:0046872">
    <property type="term" value="F:metal ion binding"/>
    <property type="evidence" value="ECO:0007669"/>
    <property type="project" value="UniProtKB-KW"/>
</dbReference>
<dbReference type="Proteomes" id="UP000018721">
    <property type="component" value="Unassembled WGS sequence"/>
</dbReference>
<feature type="chain" id="PRO_5005714515" description="DDE Tnp4 domain-containing protein" evidence="8">
    <location>
        <begin position="23"/>
        <end position="426"/>
    </location>
</feature>
<evidence type="ECO:0000256" key="6">
    <source>
        <dbReference type="ARBA" id="ARBA00022801"/>
    </source>
</evidence>
<comment type="cofactor">
    <cofactor evidence="1">
        <name>a divalent metal cation</name>
        <dbReference type="ChEBI" id="CHEBI:60240"/>
    </cofactor>
</comment>
<dbReference type="InterPro" id="IPR027806">
    <property type="entry name" value="HARBI1_dom"/>
</dbReference>
<proteinExistence type="inferred from homology"/>
<dbReference type="GO" id="GO:0005634">
    <property type="term" value="C:nucleus"/>
    <property type="evidence" value="ECO:0007669"/>
    <property type="project" value="UniProtKB-SubCell"/>
</dbReference>
<protein>
    <recommendedName>
        <fullName evidence="9">DDE Tnp4 domain-containing protein</fullName>
    </recommendedName>
</protein>
<comment type="caution">
    <text evidence="10">The sequence shown here is derived from an EMBL/GenBank/DDBJ whole genome shotgun (WGS) entry which is preliminary data.</text>
</comment>
<keyword evidence="7" id="KW-0539">Nucleus</keyword>
<evidence type="ECO:0000256" key="8">
    <source>
        <dbReference type="SAM" id="SignalP"/>
    </source>
</evidence>
<keyword evidence="11" id="KW-1185">Reference proteome</keyword>
<dbReference type="GO" id="GO:0004518">
    <property type="term" value="F:nuclease activity"/>
    <property type="evidence" value="ECO:0007669"/>
    <property type="project" value="UniProtKB-KW"/>
</dbReference>
<evidence type="ECO:0000256" key="1">
    <source>
        <dbReference type="ARBA" id="ARBA00001968"/>
    </source>
</evidence>
<feature type="domain" description="DDE Tnp4" evidence="9">
    <location>
        <begin position="171"/>
        <end position="326"/>
    </location>
</feature>
<evidence type="ECO:0000256" key="7">
    <source>
        <dbReference type="ARBA" id="ARBA00023242"/>
    </source>
</evidence>
<evidence type="ECO:0000256" key="5">
    <source>
        <dbReference type="ARBA" id="ARBA00022723"/>
    </source>
</evidence>
<name>V9FR33_PHYNI</name>
<evidence type="ECO:0000256" key="4">
    <source>
        <dbReference type="ARBA" id="ARBA00022722"/>
    </source>
</evidence>
<keyword evidence="5" id="KW-0479">Metal-binding</keyword>
<comment type="subcellular location">
    <subcellularLocation>
        <location evidence="2">Nucleus</location>
    </subcellularLocation>
</comment>
<keyword evidence="4" id="KW-0540">Nuclease</keyword>
<organism evidence="10 11">
    <name type="scientific">Phytophthora nicotianae P1569</name>
    <dbReference type="NCBI Taxonomy" id="1317065"/>
    <lineage>
        <taxon>Eukaryota</taxon>
        <taxon>Sar</taxon>
        <taxon>Stramenopiles</taxon>
        <taxon>Oomycota</taxon>
        <taxon>Peronosporomycetes</taxon>
        <taxon>Peronosporales</taxon>
        <taxon>Peronosporaceae</taxon>
        <taxon>Phytophthora</taxon>
    </lineage>
</organism>
<accession>V9FR33</accession>
<dbReference type="Pfam" id="PF13359">
    <property type="entry name" value="DDE_Tnp_4"/>
    <property type="match status" value="1"/>
</dbReference>